<evidence type="ECO:0000313" key="2">
    <source>
        <dbReference type="EMBL" id="MBW63489.1"/>
    </source>
</evidence>
<feature type="chain" id="PRO_5014746881" evidence="1">
    <location>
        <begin position="33"/>
        <end position="71"/>
    </location>
</feature>
<accession>A0A2M4CDZ6</accession>
<feature type="signal peptide" evidence="1">
    <location>
        <begin position="1"/>
        <end position="32"/>
    </location>
</feature>
<protein>
    <submittedName>
        <fullName evidence="2">Putative secreted protein</fullName>
    </submittedName>
</protein>
<keyword evidence="1" id="KW-0732">Signal</keyword>
<evidence type="ECO:0000256" key="1">
    <source>
        <dbReference type="SAM" id="SignalP"/>
    </source>
</evidence>
<sequence length="71" mass="7898">MLPEEMGIIYAFHSLRLSALLLAISFQPPCNPSNTHTRSLLWPRLGLCRAVAAFRQITVHRPEQPLAATAC</sequence>
<proteinExistence type="predicted"/>
<name>A0A2M4CDZ6_9DIPT</name>
<organism evidence="2">
    <name type="scientific">Anopheles marajoara</name>
    <dbReference type="NCBI Taxonomy" id="58244"/>
    <lineage>
        <taxon>Eukaryota</taxon>
        <taxon>Metazoa</taxon>
        <taxon>Ecdysozoa</taxon>
        <taxon>Arthropoda</taxon>
        <taxon>Hexapoda</taxon>
        <taxon>Insecta</taxon>
        <taxon>Pterygota</taxon>
        <taxon>Neoptera</taxon>
        <taxon>Endopterygota</taxon>
        <taxon>Diptera</taxon>
        <taxon>Nematocera</taxon>
        <taxon>Culicoidea</taxon>
        <taxon>Culicidae</taxon>
        <taxon>Anophelinae</taxon>
        <taxon>Anopheles</taxon>
    </lineage>
</organism>
<reference evidence="2" key="1">
    <citation type="submission" date="2018-01" db="EMBL/GenBank/DDBJ databases">
        <title>An insight into the sialome of Amazonian anophelines.</title>
        <authorList>
            <person name="Ribeiro J.M."/>
            <person name="Scarpassa V."/>
            <person name="Calvo E."/>
        </authorList>
    </citation>
    <scope>NUCLEOTIDE SEQUENCE</scope>
    <source>
        <tissue evidence="2">Salivary glands</tissue>
    </source>
</reference>
<dbReference type="EMBL" id="GGFJ01014348">
    <property type="protein sequence ID" value="MBW63489.1"/>
    <property type="molecule type" value="Transcribed_RNA"/>
</dbReference>
<dbReference type="AlphaFoldDB" id="A0A2M4CDZ6"/>